<dbReference type="OrthoDB" id="309645at2759"/>
<evidence type="ECO:0000313" key="2">
    <source>
        <dbReference type="Proteomes" id="UP000683925"/>
    </source>
</evidence>
<dbReference type="AlphaFoldDB" id="A0A8S1XYQ5"/>
<name>A0A8S1XYQ5_PAROT</name>
<dbReference type="Proteomes" id="UP000683925">
    <property type="component" value="Unassembled WGS sequence"/>
</dbReference>
<sequence length="172" mass="20558">MQSIIKRRNSEIPDPQQPHVEWLEEYLDLETIEITVLQKIHNSNDQANFDCVVYISNMFNCYTQFKIVYFKNLESQAFKQFETNSFHMTPFKQTKITNPRQYINEWLKKTGYSPFLIKFQIKQNMLHQIQPTLTQAIQIADFIKSKTLQKNIDLLSDETINFINEMHKMNVD</sequence>
<gene>
    <name evidence="1" type="ORF">POCTA_138.1.T1370029</name>
</gene>
<protein>
    <submittedName>
        <fullName evidence="1">Uncharacterized protein</fullName>
    </submittedName>
</protein>
<organism evidence="1 2">
    <name type="scientific">Paramecium octaurelia</name>
    <dbReference type="NCBI Taxonomy" id="43137"/>
    <lineage>
        <taxon>Eukaryota</taxon>
        <taxon>Sar</taxon>
        <taxon>Alveolata</taxon>
        <taxon>Ciliophora</taxon>
        <taxon>Intramacronucleata</taxon>
        <taxon>Oligohymenophorea</taxon>
        <taxon>Peniculida</taxon>
        <taxon>Parameciidae</taxon>
        <taxon>Paramecium</taxon>
    </lineage>
</organism>
<reference evidence="1" key="1">
    <citation type="submission" date="2021-01" db="EMBL/GenBank/DDBJ databases">
        <authorList>
            <consortium name="Genoscope - CEA"/>
            <person name="William W."/>
        </authorList>
    </citation>
    <scope>NUCLEOTIDE SEQUENCE</scope>
</reference>
<comment type="caution">
    <text evidence="1">The sequence shown here is derived from an EMBL/GenBank/DDBJ whole genome shotgun (WGS) entry which is preliminary data.</text>
</comment>
<evidence type="ECO:0000313" key="1">
    <source>
        <dbReference type="EMBL" id="CAD8206077.1"/>
    </source>
</evidence>
<keyword evidence="2" id="KW-1185">Reference proteome</keyword>
<accession>A0A8S1XYQ5</accession>
<dbReference type="EMBL" id="CAJJDP010000138">
    <property type="protein sequence ID" value="CAD8206077.1"/>
    <property type="molecule type" value="Genomic_DNA"/>
</dbReference>
<dbReference type="OMA" id="NFINEMH"/>
<proteinExistence type="predicted"/>